<comment type="similarity">
    <text evidence="1">Belongs to the peptidase C40 family.</text>
</comment>
<keyword evidence="2" id="KW-0645">Protease</keyword>
<evidence type="ECO:0000313" key="8">
    <source>
        <dbReference type="EMBL" id="GAA1219467.1"/>
    </source>
</evidence>
<dbReference type="PANTHER" id="PTHR47359">
    <property type="entry name" value="PEPTIDOGLYCAN DL-ENDOPEPTIDASE CWLO"/>
    <property type="match status" value="1"/>
</dbReference>
<keyword evidence="3" id="KW-0378">Hydrolase</keyword>
<evidence type="ECO:0000256" key="6">
    <source>
        <dbReference type="SAM" id="Phobius"/>
    </source>
</evidence>
<keyword evidence="4" id="KW-0788">Thiol protease</keyword>
<dbReference type="RefSeq" id="WP_344073865.1">
    <property type="nucleotide sequence ID" value="NZ_BAAALM010000018.1"/>
</dbReference>
<feature type="region of interest" description="Disordered" evidence="5">
    <location>
        <begin position="62"/>
        <end position="119"/>
    </location>
</feature>
<reference evidence="8 9" key="1">
    <citation type="journal article" date="2019" name="Int. J. Syst. Evol. Microbiol.">
        <title>The Global Catalogue of Microorganisms (GCM) 10K type strain sequencing project: providing services to taxonomists for standard genome sequencing and annotation.</title>
        <authorList>
            <consortium name="The Broad Institute Genomics Platform"/>
            <consortium name="The Broad Institute Genome Sequencing Center for Infectious Disease"/>
            <person name="Wu L."/>
            <person name="Ma J."/>
        </authorList>
    </citation>
    <scope>NUCLEOTIDE SEQUENCE [LARGE SCALE GENOMIC DNA]</scope>
    <source>
        <strain evidence="8 9">JCM 13022</strain>
    </source>
</reference>
<evidence type="ECO:0000259" key="7">
    <source>
        <dbReference type="PROSITE" id="PS51935"/>
    </source>
</evidence>
<name>A0ABN1VQ07_9PSEU</name>
<feature type="transmembrane region" description="Helical" evidence="6">
    <location>
        <begin position="36"/>
        <end position="56"/>
    </location>
</feature>
<dbReference type="Pfam" id="PF00877">
    <property type="entry name" value="NLPC_P60"/>
    <property type="match status" value="1"/>
</dbReference>
<organism evidence="8 9">
    <name type="scientific">Prauserella alba</name>
    <dbReference type="NCBI Taxonomy" id="176898"/>
    <lineage>
        <taxon>Bacteria</taxon>
        <taxon>Bacillati</taxon>
        <taxon>Actinomycetota</taxon>
        <taxon>Actinomycetes</taxon>
        <taxon>Pseudonocardiales</taxon>
        <taxon>Pseudonocardiaceae</taxon>
        <taxon>Prauserella</taxon>
    </lineage>
</organism>
<keyword evidence="9" id="KW-1185">Reference proteome</keyword>
<feature type="compositionally biased region" description="Low complexity" evidence="5">
    <location>
        <begin position="64"/>
        <end position="93"/>
    </location>
</feature>
<evidence type="ECO:0000313" key="9">
    <source>
        <dbReference type="Proteomes" id="UP001500467"/>
    </source>
</evidence>
<dbReference type="InterPro" id="IPR000064">
    <property type="entry name" value="NLP_P60_dom"/>
</dbReference>
<feature type="compositionally biased region" description="Basic and acidic residues" evidence="5">
    <location>
        <begin position="171"/>
        <end position="187"/>
    </location>
</feature>
<dbReference type="InterPro" id="IPR023346">
    <property type="entry name" value="Lysozyme-like_dom_sf"/>
</dbReference>
<sequence length="423" mass="43934">MTSGETETESSTAPSSESTPSGSSVPAAAPYARRRFAALLALATAVVLAAGVVTVVQLSPEPSGDTGAAAPAADGAVAGGQSASASSGSPSSSQRTPQPEPAPDDATSRPAQQVPQEQGARFEAWVDEVAGWLDIPRRAMHAYATATVRMEQERPGCNLSWVTLAGIGRTTSDHGREGGRDLTRDGRPTSPIGTIELHNFAGEVISQAGAEGPLQLSPAVWQQWAATASGEAPNIQDIDDAALTAGRALCDGGRDLDQGGQWLAGVSALHDEPLFLHRVLATANVYGTVGMADERPNEKVLKAVTFAIEKIGLPYVWGGNGTEQGDAGFDCSGLTTAAYGSAGVSLERTAHWQYSSLPIIGPDEEPRLGDLVFFGDPNTKIHHVGMYIGNQQMIDAPTFGQAVQVHNYRKPGDSYAGAGRPVA</sequence>
<evidence type="ECO:0000256" key="3">
    <source>
        <dbReference type="ARBA" id="ARBA00022801"/>
    </source>
</evidence>
<comment type="caution">
    <text evidence="8">The sequence shown here is derived from an EMBL/GenBank/DDBJ whole genome shotgun (WGS) entry which is preliminary data.</text>
</comment>
<dbReference type="SUPFAM" id="SSF54001">
    <property type="entry name" value="Cysteine proteinases"/>
    <property type="match status" value="1"/>
</dbReference>
<evidence type="ECO:0000256" key="5">
    <source>
        <dbReference type="SAM" id="MobiDB-lite"/>
    </source>
</evidence>
<dbReference type="InterPro" id="IPR051794">
    <property type="entry name" value="PG_Endopeptidase_C40"/>
</dbReference>
<feature type="domain" description="NlpC/P60" evidence="7">
    <location>
        <begin position="297"/>
        <end position="423"/>
    </location>
</feature>
<feature type="region of interest" description="Disordered" evidence="5">
    <location>
        <begin position="170"/>
        <end position="191"/>
    </location>
</feature>
<dbReference type="Gene3D" id="3.90.1720.10">
    <property type="entry name" value="endopeptidase domain like (from Nostoc punctiforme)"/>
    <property type="match status" value="1"/>
</dbReference>
<gene>
    <name evidence="8" type="ORF">GCM10009675_47780</name>
</gene>
<accession>A0ABN1VQ07</accession>
<dbReference type="PANTHER" id="PTHR47359:SF3">
    <property type="entry name" value="NLP_P60 DOMAIN-CONTAINING PROTEIN-RELATED"/>
    <property type="match status" value="1"/>
</dbReference>
<dbReference type="InterPro" id="IPR038765">
    <property type="entry name" value="Papain-like_cys_pep_sf"/>
</dbReference>
<proteinExistence type="inferred from homology"/>
<evidence type="ECO:0000256" key="1">
    <source>
        <dbReference type="ARBA" id="ARBA00007074"/>
    </source>
</evidence>
<feature type="region of interest" description="Disordered" evidence="5">
    <location>
        <begin position="1"/>
        <end position="27"/>
    </location>
</feature>
<dbReference type="EMBL" id="BAAALM010000018">
    <property type="protein sequence ID" value="GAA1219467.1"/>
    <property type="molecule type" value="Genomic_DNA"/>
</dbReference>
<keyword evidence="6" id="KW-0472">Membrane</keyword>
<protein>
    <submittedName>
        <fullName evidence="8">C40 family peptidase</fullName>
    </submittedName>
</protein>
<dbReference type="Proteomes" id="UP001500467">
    <property type="component" value="Unassembled WGS sequence"/>
</dbReference>
<dbReference type="PROSITE" id="PS51935">
    <property type="entry name" value="NLPC_P60"/>
    <property type="match status" value="1"/>
</dbReference>
<keyword evidence="6" id="KW-0812">Transmembrane</keyword>
<keyword evidence="6" id="KW-1133">Transmembrane helix</keyword>
<dbReference type="SUPFAM" id="SSF53955">
    <property type="entry name" value="Lysozyme-like"/>
    <property type="match status" value="1"/>
</dbReference>
<evidence type="ECO:0000256" key="4">
    <source>
        <dbReference type="ARBA" id="ARBA00022807"/>
    </source>
</evidence>
<evidence type="ECO:0000256" key="2">
    <source>
        <dbReference type="ARBA" id="ARBA00022670"/>
    </source>
</evidence>